<dbReference type="PROSITE" id="PS00126">
    <property type="entry name" value="PDEASE_I_1"/>
    <property type="match status" value="1"/>
</dbReference>
<accession>A0A5J4NDS8</accession>
<protein>
    <recommendedName>
        <fullName evidence="6">Phosphodiesterase</fullName>
        <ecNumber evidence="6">3.1.4.-</ecNumber>
    </recommendedName>
</protein>
<evidence type="ECO:0000313" key="9">
    <source>
        <dbReference type="EMBL" id="KAA3673645.1"/>
    </source>
</evidence>
<dbReference type="InterPro" id="IPR036971">
    <property type="entry name" value="PDEase_catalytic_dom_sf"/>
</dbReference>
<evidence type="ECO:0000259" key="8">
    <source>
        <dbReference type="PROSITE" id="PS51845"/>
    </source>
</evidence>
<dbReference type="InterPro" id="IPR002073">
    <property type="entry name" value="PDEase_catalytic_dom"/>
</dbReference>
<evidence type="ECO:0000256" key="1">
    <source>
        <dbReference type="ARBA" id="ARBA00022723"/>
    </source>
</evidence>
<proteinExistence type="inferred from homology"/>
<feature type="binding site" evidence="5">
    <location>
        <position position="353"/>
    </location>
    <ligand>
        <name>Zn(2+)</name>
        <dbReference type="ChEBI" id="CHEBI:29105"/>
        <label>1</label>
    </ligand>
</feature>
<dbReference type="CDD" id="cd00077">
    <property type="entry name" value="HDc"/>
    <property type="match status" value="1"/>
</dbReference>
<dbReference type="Proteomes" id="UP000324629">
    <property type="component" value="Unassembled WGS sequence"/>
</dbReference>
<keyword evidence="3" id="KW-0114">cAMP</keyword>
<evidence type="ECO:0000256" key="3">
    <source>
        <dbReference type="ARBA" id="ARBA00023149"/>
    </source>
</evidence>
<evidence type="ECO:0000313" key="10">
    <source>
        <dbReference type="Proteomes" id="UP000324629"/>
    </source>
</evidence>
<feature type="region of interest" description="Disordered" evidence="7">
    <location>
        <begin position="65"/>
        <end position="121"/>
    </location>
</feature>
<comment type="similarity">
    <text evidence="6">Belongs to the cyclic nucleotide phosphodiesterase family.</text>
</comment>
<feature type="domain" description="PDEase" evidence="8">
    <location>
        <begin position="235"/>
        <end position="437"/>
    </location>
</feature>
<dbReference type="Pfam" id="PF00233">
    <property type="entry name" value="PDEase_I"/>
    <property type="match status" value="1"/>
</dbReference>
<dbReference type="GO" id="GO:0046872">
    <property type="term" value="F:metal ion binding"/>
    <property type="evidence" value="ECO:0007669"/>
    <property type="project" value="UniProtKB-KW"/>
</dbReference>
<dbReference type="InterPro" id="IPR003607">
    <property type="entry name" value="HD/PDEase_dom"/>
</dbReference>
<evidence type="ECO:0000256" key="7">
    <source>
        <dbReference type="SAM" id="MobiDB-lite"/>
    </source>
</evidence>
<dbReference type="EC" id="3.1.4.-" evidence="6"/>
<dbReference type="InterPro" id="IPR023088">
    <property type="entry name" value="PDEase"/>
</dbReference>
<feature type="binding site" evidence="5">
    <location>
        <position position="354"/>
    </location>
    <ligand>
        <name>Zn(2+)</name>
        <dbReference type="ChEBI" id="CHEBI:29105"/>
        <label>2</label>
    </ligand>
</feature>
<dbReference type="PANTHER" id="PTHR11347">
    <property type="entry name" value="CYCLIC NUCLEOTIDE PHOSPHODIESTERASE"/>
    <property type="match status" value="1"/>
</dbReference>
<organism evidence="9 10">
    <name type="scientific">Paragonimus westermani</name>
    <dbReference type="NCBI Taxonomy" id="34504"/>
    <lineage>
        <taxon>Eukaryota</taxon>
        <taxon>Metazoa</taxon>
        <taxon>Spiralia</taxon>
        <taxon>Lophotrochozoa</taxon>
        <taxon>Platyhelminthes</taxon>
        <taxon>Trematoda</taxon>
        <taxon>Digenea</taxon>
        <taxon>Plagiorchiida</taxon>
        <taxon>Troglotremata</taxon>
        <taxon>Troglotrematidae</taxon>
        <taxon>Paragonimus</taxon>
    </lineage>
</organism>
<evidence type="ECO:0000256" key="2">
    <source>
        <dbReference type="ARBA" id="ARBA00022801"/>
    </source>
</evidence>
<name>A0A5J4NDS8_9TREM</name>
<dbReference type="Pfam" id="PF18100">
    <property type="entry name" value="PDE4_UCR"/>
    <property type="match status" value="1"/>
</dbReference>
<dbReference type="InterPro" id="IPR040844">
    <property type="entry name" value="PDE4_UCR"/>
</dbReference>
<dbReference type="PRINTS" id="PR00387">
    <property type="entry name" value="PDIESTERASE1"/>
</dbReference>
<dbReference type="Gene3D" id="1.10.1300.10">
    <property type="entry name" value="3'5'-cyclic nucleotide phosphodiesterase, catalytic domain"/>
    <property type="match status" value="1"/>
</dbReference>
<dbReference type="InterPro" id="IPR023174">
    <property type="entry name" value="PDEase_CS"/>
</dbReference>
<dbReference type="EMBL" id="QNGE01003754">
    <property type="protein sequence ID" value="KAA3673645.1"/>
    <property type="molecule type" value="Genomic_DNA"/>
</dbReference>
<evidence type="ECO:0000256" key="5">
    <source>
        <dbReference type="PIRSR" id="PIRSR623088-3"/>
    </source>
</evidence>
<keyword evidence="1 5" id="KW-0479">Metal-binding</keyword>
<gene>
    <name evidence="9" type="ORF">DEA37_0001130</name>
</gene>
<comment type="cofactor">
    <cofactor evidence="6">
        <name>a divalent metal cation</name>
        <dbReference type="ChEBI" id="CHEBI:60240"/>
    </cofactor>
    <text evidence="6">Binds 2 divalent metal cations per subunit. Site 1 may preferentially bind zinc ions, while site 2 has a preference for magnesium and/or manganese ions.</text>
</comment>
<feature type="binding site" evidence="5">
    <location>
        <position position="354"/>
    </location>
    <ligand>
        <name>Zn(2+)</name>
        <dbReference type="ChEBI" id="CHEBI:29105"/>
        <label>1</label>
    </ligand>
</feature>
<keyword evidence="2 6" id="KW-0378">Hydrolase</keyword>
<dbReference type="AlphaFoldDB" id="A0A5J4NDS8"/>
<evidence type="ECO:0000256" key="6">
    <source>
        <dbReference type="RuleBase" id="RU363067"/>
    </source>
</evidence>
<dbReference type="PROSITE" id="PS51845">
    <property type="entry name" value="PDEASE_I_2"/>
    <property type="match status" value="1"/>
</dbReference>
<dbReference type="GO" id="GO:0007165">
    <property type="term" value="P:signal transduction"/>
    <property type="evidence" value="ECO:0007669"/>
    <property type="project" value="InterPro"/>
</dbReference>
<comment type="caution">
    <text evidence="9">The sequence shown here is derived from an EMBL/GenBank/DDBJ whole genome shotgun (WGS) entry which is preliminary data.</text>
</comment>
<sequence>MHHSQVNKNTQILLVKQSACEFERLVRDFDWCLEVLESLQCKRSVSSLAREKFCSMLSRELSTSFSQSETNAGSVPNRLAEDGEEDNEASQVFMEGPDISKRYGVGKESTGGSAGSESYRQRPYLSKSGLATNHSSCSSQISDYIYQTFVESDMDEFFELNLKQNSHVGVDLIQQDGEVSKPNGTERSNVVSEMIEGEQTSNQSSSKKTSCHTISLINEDTMVDAQTSLIQLWNSQNDIDTKQVIQFIQTSGNSFAPDLFLLDQTSSHHTLSTFGLHIMQKSGILQKMSISLRQMHLCLIHVEASYNALAPFHNSIHATDVLQAMQTLFQFNKLESMFTDLEVFATLFACIVHDIDHPALTNQYLINTNNKLALLYNDNSVLENHHLHVAFSLLRSEPECDVTTGFTHQQRQLFRKVVISLVSPVGCLVNGICPQVI</sequence>
<dbReference type="SUPFAM" id="SSF109604">
    <property type="entry name" value="HD-domain/PDEase-like"/>
    <property type="match status" value="1"/>
</dbReference>
<feature type="active site" description="Proton donor" evidence="4">
    <location>
        <position position="313"/>
    </location>
</feature>
<feature type="compositionally biased region" description="Polar residues" evidence="7">
    <location>
        <begin position="65"/>
        <end position="74"/>
    </location>
</feature>
<evidence type="ECO:0000256" key="4">
    <source>
        <dbReference type="PIRSR" id="PIRSR623088-1"/>
    </source>
</evidence>
<keyword evidence="10" id="KW-1185">Reference proteome</keyword>
<dbReference type="GO" id="GO:0004114">
    <property type="term" value="F:3',5'-cyclic-nucleotide phosphodiesterase activity"/>
    <property type="evidence" value="ECO:0007669"/>
    <property type="project" value="InterPro"/>
</dbReference>
<feature type="binding site" evidence="5">
    <location>
        <position position="317"/>
    </location>
    <ligand>
        <name>Zn(2+)</name>
        <dbReference type="ChEBI" id="CHEBI:29105"/>
        <label>1</label>
    </ligand>
</feature>
<reference evidence="9 10" key="1">
    <citation type="journal article" date="2019" name="Gigascience">
        <title>Whole-genome sequence of the oriental lung fluke Paragonimus westermani.</title>
        <authorList>
            <person name="Oey H."/>
            <person name="Zakrzewski M."/>
            <person name="Narain K."/>
            <person name="Devi K.R."/>
            <person name="Agatsuma T."/>
            <person name="Nawaratna S."/>
            <person name="Gobert G.N."/>
            <person name="Jones M.K."/>
            <person name="Ragan M.A."/>
            <person name="McManus D.P."/>
            <person name="Krause L."/>
        </authorList>
    </citation>
    <scope>NUCLEOTIDE SEQUENCE [LARGE SCALE GENOMIC DNA]</scope>
    <source>
        <strain evidence="9 10">IND2009</strain>
    </source>
</reference>